<feature type="compositionally biased region" description="Polar residues" evidence="1">
    <location>
        <begin position="76"/>
        <end position="110"/>
    </location>
</feature>
<sequence>MDLPISLAGIKQRDDGTREVPASKRSDGTVRAPIRIRPGYVPAADKPKYRPPKTREPTTMDEPASQSDKIPGIVLSKTQTSHSARSSPTASVSENVKNNKSATLKTNVRKNQMHEENQSMVSVNGVKKSEPGVNVKANQKLSAWSSSGWHGTVDSPSRYAKPSPEELEIKSAEVPTESNTNTEEASKPSRPPRRRAGRQNKKSSIPVQHEQNEDEEYLMLEAELNKMKIRG</sequence>
<evidence type="ECO:0000313" key="3">
    <source>
        <dbReference type="EMBL" id="CCG85032.1"/>
    </source>
</evidence>
<dbReference type="InterPro" id="IPR036348">
    <property type="entry name" value="WIBG_N_sf"/>
</dbReference>
<reference evidence="3 4" key="1">
    <citation type="journal article" date="2013" name="MBio">
        <title>Genome sequencing of the plant pathogen Taphrina deformans, the causal agent of peach leaf curl.</title>
        <authorList>
            <person name="Cisse O.H."/>
            <person name="Almeida J.M.G.C.F."/>
            <person name="Fonseca A."/>
            <person name="Kumar A.A."/>
            <person name="Salojaervi J."/>
            <person name="Overmyer K."/>
            <person name="Hauser P.M."/>
            <person name="Pagni M."/>
        </authorList>
    </citation>
    <scope>NUCLEOTIDE SEQUENCE [LARGE SCALE GENOMIC DNA]</scope>
    <source>
        <strain evidence="4">PYCC 5710 / ATCC 11124 / CBS 356.35 / IMI 108563 / JCM 9778 / NBRC 8474</strain>
    </source>
</reference>
<feature type="domain" description="WIBG Mago-binding" evidence="2">
    <location>
        <begin position="16"/>
        <end position="42"/>
    </location>
</feature>
<feature type="compositionally biased region" description="Basic and acidic residues" evidence="1">
    <location>
        <begin position="11"/>
        <end position="28"/>
    </location>
</feature>
<protein>
    <recommendedName>
        <fullName evidence="2">WIBG Mago-binding domain-containing protein</fullName>
    </recommendedName>
</protein>
<dbReference type="SUPFAM" id="SSF101931">
    <property type="entry name" value="Pym (Within the bgcn gene intron protein, WIBG), N-terminal domain"/>
    <property type="match status" value="1"/>
</dbReference>
<evidence type="ECO:0000313" key="4">
    <source>
        <dbReference type="Proteomes" id="UP000013776"/>
    </source>
</evidence>
<organism evidence="3 4">
    <name type="scientific">Taphrina deformans (strain PYCC 5710 / ATCC 11124 / CBS 356.35 / IMI 108563 / JCM 9778 / NBRC 8474)</name>
    <name type="common">Peach leaf curl fungus</name>
    <name type="synonym">Lalaria deformans</name>
    <dbReference type="NCBI Taxonomy" id="1097556"/>
    <lineage>
        <taxon>Eukaryota</taxon>
        <taxon>Fungi</taxon>
        <taxon>Dikarya</taxon>
        <taxon>Ascomycota</taxon>
        <taxon>Taphrinomycotina</taxon>
        <taxon>Taphrinomycetes</taxon>
        <taxon>Taphrinales</taxon>
        <taxon>Taphrinaceae</taxon>
        <taxon>Taphrina</taxon>
    </lineage>
</organism>
<dbReference type="STRING" id="1097556.R4XGL2"/>
<feature type="compositionally biased region" description="Polar residues" evidence="1">
    <location>
        <begin position="136"/>
        <end position="149"/>
    </location>
</feature>
<dbReference type="AlphaFoldDB" id="R4XGL2"/>
<dbReference type="InterPro" id="IPR015362">
    <property type="entry name" value="WIBG_mago-bd"/>
</dbReference>
<proteinExistence type="predicted"/>
<keyword evidence="4" id="KW-1185">Reference proteome</keyword>
<dbReference type="SMART" id="SM01273">
    <property type="entry name" value="Mago-bind"/>
    <property type="match status" value="1"/>
</dbReference>
<dbReference type="Pfam" id="PF09282">
    <property type="entry name" value="Mago-bind"/>
    <property type="match status" value="1"/>
</dbReference>
<accession>R4XGL2</accession>
<feature type="region of interest" description="Disordered" evidence="1">
    <location>
        <begin position="1"/>
        <end position="216"/>
    </location>
</feature>
<evidence type="ECO:0000256" key="1">
    <source>
        <dbReference type="SAM" id="MobiDB-lite"/>
    </source>
</evidence>
<name>R4XGL2_TAPDE</name>
<dbReference type="EMBL" id="CAHR02000393">
    <property type="protein sequence ID" value="CCG85032.1"/>
    <property type="molecule type" value="Genomic_DNA"/>
</dbReference>
<evidence type="ECO:0000259" key="2">
    <source>
        <dbReference type="SMART" id="SM01273"/>
    </source>
</evidence>
<comment type="caution">
    <text evidence="3">The sequence shown here is derived from an EMBL/GenBank/DDBJ whole genome shotgun (WGS) entry which is preliminary data.</text>
</comment>
<gene>
    <name evidence="3" type="ORF">TAPDE_005612</name>
</gene>
<feature type="compositionally biased region" description="Basic residues" evidence="1">
    <location>
        <begin position="190"/>
        <end position="201"/>
    </location>
</feature>
<dbReference type="VEuPathDB" id="FungiDB:TAPDE_005612"/>
<dbReference type="OrthoDB" id="21625at2759"/>
<dbReference type="Proteomes" id="UP000013776">
    <property type="component" value="Unassembled WGS sequence"/>
</dbReference>
<feature type="compositionally biased region" description="Basic and acidic residues" evidence="1">
    <location>
        <begin position="45"/>
        <end position="58"/>
    </location>
</feature>